<dbReference type="RefSeq" id="WP_113288816.1">
    <property type="nucleotide sequence ID" value="NZ_QNTQ01000006.1"/>
</dbReference>
<dbReference type="InterPro" id="IPR002539">
    <property type="entry name" value="MaoC-like_dom"/>
</dbReference>
<comment type="caution">
    <text evidence="4">The sequence shown here is derived from an EMBL/GenBank/DDBJ whole genome shotgun (WGS) entry which is preliminary data.</text>
</comment>
<dbReference type="CDD" id="cd07128">
    <property type="entry name" value="ALDH_MaoC-N"/>
    <property type="match status" value="1"/>
</dbReference>
<dbReference type="Gene3D" id="3.10.129.10">
    <property type="entry name" value="Hotdog Thioesterase"/>
    <property type="match status" value="1"/>
</dbReference>
<dbReference type="NCBIfam" id="NF008868">
    <property type="entry name" value="PRK11903.1"/>
    <property type="match status" value="1"/>
</dbReference>
<dbReference type="InterPro" id="IPR016163">
    <property type="entry name" value="Ald_DH_C"/>
</dbReference>
<dbReference type="InterPro" id="IPR011966">
    <property type="entry name" value="PaaN-DH"/>
</dbReference>
<dbReference type="Proteomes" id="UP000253370">
    <property type="component" value="Unassembled WGS sequence"/>
</dbReference>
<name>A0A365UAT4_9RHOB</name>
<dbReference type="OrthoDB" id="9759612at2"/>
<keyword evidence="1" id="KW-0560">Oxidoreductase</keyword>
<dbReference type="NCBIfam" id="TIGR02278">
    <property type="entry name" value="PaaN-DH"/>
    <property type="match status" value="1"/>
</dbReference>
<evidence type="ECO:0000259" key="3">
    <source>
        <dbReference type="Pfam" id="PF01575"/>
    </source>
</evidence>
<organism evidence="4 5">
    <name type="scientific">Rhodosalinus halophilus</name>
    <dbReference type="NCBI Taxonomy" id="2259333"/>
    <lineage>
        <taxon>Bacteria</taxon>
        <taxon>Pseudomonadati</taxon>
        <taxon>Pseudomonadota</taxon>
        <taxon>Alphaproteobacteria</taxon>
        <taxon>Rhodobacterales</taxon>
        <taxon>Paracoccaceae</taxon>
        <taxon>Rhodosalinus</taxon>
    </lineage>
</organism>
<dbReference type="EMBL" id="QNTQ01000006">
    <property type="protein sequence ID" value="RBI85558.1"/>
    <property type="molecule type" value="Genomic_DNA"/>
</dbReference>
<dbReference type="Gene3D" id="3.40.309.10">
    <property type="entry name" value="Aldehyde Dehydrogenase, Chain A, domain 2"/>
    <property type="match status" value="1"/>
</dbReference>
<feature type="domain" description="Aldehyde dehydrogenase" evidence="2">
    <location>
        <begin position="12"/>
        <end position="501"/>
    </location>
</feature>
<dbReference type="SUPFAM" id="SSF54637">
    <property type="entry name" value="Thioesterase/thiol ester dehydrase-isomerase"/>
    <property type="match status" value="1"/>
</dbReference>
<evidence type="ECO:0000259" key="2">
    <source>
        <dbReference type="Pfam" id="PF00171"/>
    </source>
</evidence>
<dbReference type="Gene3D" id="3.40.605.10">
    <property type="entry name" value="Aldehyde Dehydrogenase, Chain A, domain 1"/>
    <property type="match status" value="1"/>
</dbReference>
<dbReference type="PANTHER" id="PTHR43111">
    <property type="entry name" value="ALDEHYDE DEHYDROGENASE B-RELATED"/>
    <property type="match status" value="1"/>
</dbReference>
<evidence type="ECO:0000313" key="5">
    <source>
        <dbReference type="Proteomes" id="UP000253370"/>
    </source>
</evidence>
<proteinExistence type="predicted"/>
<feature type="domain" description="MaoC-like" evidence="3">
    <location>
        <begin position="539"/>
        <end position="645"/>
    </location>
</feature>
<dbReference type="InterPro" id="IPR016161">
    <property type="entry name" value="Ald_DH/histidinol_DH"/>
</dbReference>
<evidence type="ECO:0000256" key="1">
    <source>
        <dbReference type="ARBA" id="ARBA00023002"/>
    </source>
</evidence>
<dbReference type="InterPro" id="IPR015590">
    <property type="entry name" value="Aldehyde_DH_dom"/>
</dbReference>
<dbReference type="Pfam" id="PF00171">
    <property type="entry name" value="Aldedh"/>
    <property type="match status" value="1"/>
</dbReference>
<dbReference type="InterPro" id="IPR029069">
    <property type="entry name" value="HotDog_dom_sf"/>
</dbReference>
<keyword evidence="5" id="KW-1185">Reference proteome</keyword>
<dbReference type="InterPro" id="IPR016162">
    <property type="entry name" value="Ald_DH_N"/>
</dbReference>
<dbReference type="PANTHER" id="PTHR43111:SF1">
    <property type="entry name" value="ALDEHYDE DEHYDROGENASE B-RELATED"/>
    <property type="match status" value="1"/>
</dbReference>
<dbReference type="SUPFAM" id="SSF53720">
    <property type="entry name" value="ALDH-like"/>
    <property type="match status" value="1"/>
</dbReference>
<evidence type="ECO:0000313" key="4">
    <source>
        <dbReference type="EMBL" id="RBI85558.1"/>
    </source>
</evidence>
<sequence>MLAPESYAAGRWVAPGDRARSILGPVEGKEIARAGGTDLDFQAMIDWAVGTGGPELRAMTFHERAKMLKALATYLNERKEELYAINPLTGATRRDGGVDIDGGIGTMFVFASKGRREMPDGHVYLDGAVEQLSKGGSFLGQHIAVPLRGVAVHINAFNFPVWGMLEKLAPTLLAGMPAIVKPATQTCYLTEACFRMMIESGLLPEGAVQLVIGGTGDLLDRLGPQDVVSFTGSADTAGKLRSNPNLLRRSVRFHAEQDSLNASILGPDATPGTPEFDLFVKEAANEMTTKAGQKCTATRRMIVPEAQIDAVAEALAERLAKTTVGRPDAEGVRMGALASADQKRDVLEKVAAFAGEVERVYGDPDQFELIDAPAEGAYLPPMLFRCPDPDSASAVHAIEAFGPVSTLLPYRDLPHAAALANRGEGSLVASVITHDPAVAREITLEAAAWHGRLYFNDRTSMKESTGHGSPLPHMVHGGPGRAGGGEELGGVRGVLHYMQRTAVQGSPDILTAIGGQWVRGAEERTGPTHPFQRTFTEIEIGETIHTEAREVTLDDIEHFAAFTGDTFYAHMDEEAAKANPFFPGRVAHGYLLISFAAGLFVQPDPGPVLANTGLNALSFQKPVSPGDKVKVRLTAKRKTRRTDEYGEVAWDVAMTNQDGEQVAQYELLTMVAYTR</sequence>
<reference evidence="4 5" key="1">
    <citation type="submission" date="2018-07" db="EMBL/GenBank/DDBJ databases">
        <title>Rhodosalinus sp. strain E84T genomic sequence and assembly.</title>
        <authorList>
            <person name="Liu Z.-W."/>
            <person name="Lu D.-C."/>
        </authorList>
    </citation>
    <scope>NUCLEOTIDE SEQUENCE [LARGE SCALE GENOMIC DNA]</scope>
    <source>
        <strain evidence="4 5">E84</strain>
    </source>
</reference>
<gene>
    <name evidence="4" type="ORF">DRV85_07405</name>
</gene>
<protein>
    <submittedName>
        <fullName evidence="4">Phenylacetic acid degradation bifunctional protein PaaZ</fullName>
    </submittedName>
</protein>
<dbReference type="GO" id="GO:0016620">
    <property type="term" value="F:oxidoreductase activity, acting on the aldehyde or oxo group of donors, NAD or NADP as acceptor"/>
    <property type="evidence" value="ECO:0007669"/>
    <property type="project" value="InterPro"/>
</dbReference>
<dbReference type="AlphaFoldDB" id="A0A365UAT4"/>
<accession>A0A365UAT4</accession>
<dbReference type="Pfam" id="PF01575">
    <property type="entry name" value="MaoC_dehydratas"/>
    <property type="match status" value="1"/>
</dbReference>